<dbReference type="PROSITE" id="PS51257">
    <property type="entry name" value="PROKAR_LIPOPROTEIN"/>
    <property type="match status" value="1"/>
</dbReference>
<dbReference type="SUPFAM" id="SSF49899">
    <property type="entry name" value="Concanavalin A-like lectins/glucanases"/>
    <property type="match status" value="1"/>
</dbReference>
<reference evidence="5" key="1">
    <citation type="journal article" date="2019" name="Int. J. Syst. Evol. Microbiol.">
        <title>The Global Catalogue of Microorganisms (GCM) 10K type strain sequencing project: providing services to taxonomists for standard genome sequencing and annotation.</title>
        <authorList>
            <consortium name="The Broad Institute Genomics Platform"/>
            <consortium name="The Broad Institute Genome Sequencing Center for Infectious Disease"/>
            <person name="Wu L."/>
            <person name="Ma J."/>
        </authorList>
    </citation>
    <scope>NUCLEOTIDE SEQUENCE [LARGE SCALE GENOMIC DNA]</scope>
    <source>
        <strain evidence="5">KCTC 23299</strain>
    </source>
</reference>
<dbReference type="InterPro" id="IPR013728">
    <property type="entry name" value="BT_3987-like_N"/>
</dbReference>
<proteinExistence type="predicted"/>
<evidence type="ECO:0000259" key="3">
    <source>
        <dbReference type="SMART" id="SM00560"/>
    </source>
</evidence>
<keyword evidence="5" id="KW-1185">Reference proteome</keyword>
<dbReference type="RefSeq" id="WP_386101720.1">
    <property type="nucleotide sequence ID" value="NZ_JBHUOZ010000003.1"/>
</dbReference>
<evidence type="ECO:0000313" key="5">
    <source>
        <dbReference type="Proteomes" id="UP001597511"/>
    </source>
</evidence>
<dbReference type="Gene3D" id="2.60.40.1740">
    <property type="entry name" value="hypothetical protein (bacova_03559)"/>
    <property type="match status" value="1"/>
</dbReference>
<dbReference type="InterPro" id="IPR013320">
    <property type="entry name" value="ConA-like_dom_sf"/>
</dbReference>
<dbReference type="InterPro" id="IPR006558">
    <property type="entry name" value="LamG-like"/>
</dbReference>
<keyword evidence="1" id="KW-0732">Signal</keyword>
<sequence length="376" mass="40637">MKYVNYIPVFFLLLISIYACKKNDLNKNVVYLAAAETNNVTTLTVENTGGEFVILSKSSKPVSSPVSIKVITDNTLINAYNEENNKQFSPLPENSYELSAETQTIAAGTNISDKVSLKITSAAGFEDGKSYMIPVRIQSVSGGNTSVLEASKTLYIIINKVIIATVASLTNNYLKVDFAKGGDALKSLTNLSLEARIMVNSFQASSPFISSVMGIEETFLLRFGDVTVKPNQLQVAGGPTATNVSTEFSTGTWYHLAAVYNGSQLRVYVNGELAATKDAVRTVDLTNTWSDGFQIGRSANGRLLNGAISEARVWTRALTQAEINNGMCVVDPASNGLLAYWKFNESTGNTVTDISGHGYDAIANRAITWIPNVRCN</sequence>
<accession>A0ABW6A917</accession>
<keyword evidence="2" id="KW-1015">Disulfide bond</keyword>
<name>A0ABW6A917_9BACT</name>
<organism evidence="4 5">
    <name type="scientific">Terrimonas rubra</name>
    <dbReference type="NCBI Taxonomy" id="1035890"/>
    <lineage>
        <taxon>Bacteria</taxon>
        <taxon>Pseudomonadati</taxon>
        <taxon>Bacteroidota</taxon>
        <taxon>Chitinophagia</taxon>
        <taxon>Chitinophagales</taxon>
        <taxon>Chitinophagaceae</taxon>
        <taxon>Terrimonas</taxon>
    </lineage>
</organism>
<comment type="caution">
    <text evidence="4">The sequence shown here is derived from an EMBL/GenBank/DDBJ whole genome shotgun (WGS) entry which is preliminary data.</text>
</comment>
<dbReference type="Proteomes" id="UP001597511">
    <property type="component" value="Unassembled WGS sequence"/>
</dbReference>
<feature type="domain" description="LamG-like jellyroll fold" evidence="3">
    <location>
        <begin position="189"/>
        <end position="321"/>
    </location>
</feature>
<protein>
    <submittedName>
        <fullName evidence="4">DUF1735 and LamG domain-containing protein</fullName>
    </submittedName>
</protein>
<dbReference type="Pfam" id="PF08522">
    <property type="entry name" value="BT_3987-like_N"/>
    <property type="match status" value="1"/>
</dbReference>
<evidence type="ECO:0000256" key="2">
    <source>
        <dbReference type="ARBA" id="ARBA00023157"/>
    </source>
</evidence>
<dbReference type="SMART" id="SM00560">
    <property type="entry name" value="LamGL"/>
    <property type="match status" value="1"/>
</dbReference>
<evidence type="ECO:0000256" key="1">
    <source>
        <dbReference type="ARBA" id="ARBA00022729"/>
    </source>
</evidence>
<dbReference type="Gene3D" id="2.60.120.200">
    <property type="match status" value="1"/>
</dbReference>
<dbReference type="Pfam" id="PF13385">
    <property type="entry name" value="Laminin_G_3"/>
    <property type="match status" value="1"/>
</dbReference>
<gene>
    <name evidence="4" type="ORF">ACFS6H_17015</name>
</gene>
<evidence type="ECO:0000313" key="4">
    <source>
        <dbReference type="EMBL" id="MFD2921431.1"/>
    </source>
</evidence>
<dbReference type="EMBL" id="JBHUOZ010000003">
    <property type="protein sequence ID" value="MFD2921431.1"/>
    <property type="molecule type" value="Genomic_DNA"/>
</dbReference>